<feature type="region of interest" description="Disordered" evidence="1">
    <location>
        <begin position="293"/>
        <end position="312"/>
    </location>
</feature>
<evidence type="ECO:0008006" key="5">
    <source>
        <dbReference type="Google" id="ProtNLM"/>
    </source>
</evidence>
<evidence type="ECO:0000256" key="2">
    <source>
        <dbReference type="SAM" id="Phobius"/>
    </source>
</evidence>
<feature type="transmembrane region" description="Helical" evidence="2">
    <location>
        <begin position="399"/>
        <end position="427"/>
    </location>
</feature>
<feature type="compositionally biased region" description="Low complexity" evidence="1">
    <location>
        <begin position="300"/>
        <end position="309"/>
    </location>
</feature>
<accession>A0ABR4IDI4</accession>
<protein>
    <recommendedName>
        <fullName evidence="5">Mid2 domain-containing protein</fullName>
    </recommendedName>
</protein>
<keyword evidence="2" id="KW-1133">Transmembrane helix</keyword>
<proteinExistence type="predicted"/>
<dbReference type="Proteomes" id="UP001610335">
    <property type="component" value="Unassembled WGS sequence"/>
</dbReference>
<keyword evidence="4" id="KW-1185">Reference proteome</keyword>
<dbReference type="EMBL" id="JBFXLS010000034">
    <property type="protein sequence ID" value="KAL2825801.1"/>
    <property type="molecule type" value="Genomic_DNA"/>
</dbReference>
<name>A0ABR4IDI4_9EURO</name>
<gene>
    <name evidence="3" type="ORF">BDW59DRAFT_172167</name>
</gene>
<feature type="region of interest" description="Disordered" evidence="1">
    <location>
        <begin position="443"/>
        <end position="468"/>
    </location>
</feature>
<reference evidence="3 4" key="1">
    <citation type="submission" date="2024-07" db="EMBL/GenBank/DDBJ databases">
        <title>Section-level genome sequencing and comparative genomics of Aspergillus sections Usti and Cavernicolus.</title>
        <authorList>
            <consortium name="Lawrence Berkeley National Laboratory"/>
            <person name="Nybo J.L."/>
            <person name="Vesth T.C."/>
            <person name="Theobald S."/>
            <person name="Frisvad J.C."/>
            <person name="Larsen T.O."/>
            <person name="Kjaerboelling I."/>
            <person name="Rothschild-Mancinelli K."/>
            <person name="Lyhne E.K."/>
            <person name="Kogle M.E."/>
            <person name="Barry K."/>
            <person name="Clum A."/>
            <person name="Na H."/>
            <person name="Ledsgaard L."/>
            <person name="Lin J."/>
            <person name="Lipzen A."/>
            <person name="Kuo A."/>
            <person name="Riley R."/>
            <person name="Mondo S."/>
            <person name="LaButti K."/>
            <person name="Haridas S."/>
            <person name="Pangalinan J."/>
            <person name="Salamov A.A."/>
            <person name="Simmons B.A."/>
            <person name="Magnuson J.K."/>
            <person name="Chen J."/>
            <person name="Drula E."/>
            <person name="Henrissat B."/>
            <person name="Wiebenga A."/>
            <person name="Lubbers R.J."/>
            <person name="Gomes A.C."/>
            <person name="Makela M.R."/>
            <person name="Stajich J."/>
            <person name="Grigoriev I.V."/>
            <person name="Mortensen U.H."/>
            <person name="De vries R.P."/>
            <person name="Baker S.E."/>
            <person name="Andersen M.R."/>
        </authorList>
    </citation>
    <scope>NUCLEOTIDE SEQUENCE [LARGE SCALE GENOMIC DNA]</scope>
    <source>
        <strain evidence="3 4">CBS 600.67</strain>
    </source>
</reference>
<evidence type="ECO:0000313" key="4">
    <source>
        <dbReference type="Proteomes" id="UP001610335"/>
    </source>
</evidence>
<comment type="caution">
    <text evidence="3">The sequence shown here is derived from an EMBL/GenBank/DDBJ whole genome shotgun (WGS) entry which is preliminary data.</text>
</comment>
<feature type="region of interest" description="Disordered" evidence="1">
    <location>
        <begin position="351"/>
        <end position="376"/>
    </location>
</feature>
<feature type="compositionally biased region" description="Low complexity" evidence="1">
    <location>
        <begin position="367"/>
        <end position="376"/>
    </location>
</feature>
<keyword evidence="2" id="KW-0812">Transmembrane</keyword>
<sequence length="468" mass="49921">MDTIESSSSSFSVLSTESSASLQLNSMKTITTEAEQHDPDVLNTMNIQSGGSPETCTDKPLIPIPGQTSRSSDRSAADTLLVTFQSDPSHSEAFTSDGKDSPKTTTCLGLLNLASDLLPIVTETGPPAIGSESPHIPSVLTTVDDMLSEIDMDTVRPLDLIMTLGTTAASLVATLPASVKYIDVSIPTGWSSPNQEDSLDQEAGSAAHIKPLQAQGSDQSLSTSYTTHRLSHQQPAMAAPTQAVNVSSGNWQRVSVTRTPAKPLSTPLGSLSTITEGESVLIASSMPSVLNQDDGGRLLPPSSTPSSQSRNFAKTEEICNSGLSGTRPARLMEENRLTSKSVNMAPEKPAVTINTPTVPHLPEWRPSVTTTSDTMTSSVNTNSLLDQLQRARLISRQNVGIATGMVFAGAAVFILTCVLHCLAYWWVSRQRTGMIWIGREPNTNTGSRIELPPRRPQNPEVSYFSDSS</sequence>
<organism evidence="3 4">
    <name type="scientific">Aspergillus cavernicola</name>
    <dbReference type="NCBI Taxonomy" id="176166"/>
    <lineage>
        <taxon>Eukaryota</taxon>
        <taxon>Fungi</taxon>
        <taxon>Dikarya</taxon>
        <taxon>Ascomycota</taxon>
        <taxon>Pezizomycotina</taxon>
        <taxon>Eurotiomycetes</taxon>
        <taxon>Eurotiomycetidae</taxon>
        <taxon>Eurotiales</taxon>
        <taxon>Aspergillaceae</taxon>
        <taxon>Aspergillus</taxon>
        <taxon>Aspergillus subgen. Nidulantes</taxon>
    </lineage>
</organism>
<evidence type="ECO:0000313" key="3">
    <source>
        <dbReference type="EMBL" id="KAL2825801.1"/>
    </source>
</evidence>
<keyword evidence="2" id="KW-0472">Membrane</keyword>
<evidence type="ECO:0000256" key="1">
    <source>
        <dbReference type="SAM" id="MobiDB-lite"/>
    </source>
</evidence>